<proteinExistence type="inferred from homology"/>
<keyword evidence="5 6" id="KW-0560">Oxidoreductase</keyword>
<dbReference type="GO" id="GO:0004499">
    <property type="term" value="F:N,N-dimethylaniline monooxygenase activity"/>
    <property type="evidence" value="ECO:0007669"/>
    <property type="project" value="InterPro"/>
</dbReference>
<accession>A0AA39M8E2</accession>
<evidence type="ECO:0000256" key="1">
    <source>
        <dbReference type="ARBA" id="ARBA00009183"/>
    </source>
</evidence>
<evidence type="ECO:0000256" key="3">
    <source>
        <dbReference type="ARBA" id="ARBA00022827"/>
    </source>
</evidence>
<evidence type="ECO:0000313" key="8">
    <source>
        <dbReference type="Proteomes" id="UP001175271"/>
    </source>
</evidence>
<comment type="similarity">
    <text evidence="1 6">Belongs to the FMO family.</text>
</comment>
<dbReference type="PRINTS" id="PR00370">
    <property type="entry name" value="FMOXYGENASE"/>
</dbReference>
<dbReference type="InterPro" id="IPR050346">
    <property type="entry name" value="FMO-like"/>
</dbReference>
<name>A0AA39M8E2_9BILA</name>
<dbReference type="AlphaFoldDB" id="A0AA39M8E2"/>
<organism evidence="7 8">
    <name type="scientific">Steinernema hermaphroditum</name>
    <dbReference type="NCBI Taxonomy" id="289476"/>
    <lineage>
        <taxon>Eukaryota</taxon>
        <taxon>Metazoa</taxon>
        <taxon>Ecdysozoa</taxon>
        <taxon>Nematoda</taxon>
        <taxon>Chromadorea</taxon>
        <taxon>Rhabditida</taxon>
        <taxon>Tylenchina</taxon>
        <taxon>Panagrolaimomorpha</taxon>
        <taxon>Strongyloidoidea</taxon>
        <taxon>Steinernematidae</taxon>
        <taxon>Steinernema</taxon>
    </lineage>
</organism>
<reference evidence="7" key="1">
    <citation type="submission" date="2023-06" db="EMBL/GenBank/DDBJ databases">
        <title>Genomic analysis of the entomopathogenic nematode Steinernema hermaphroditum.</title>
        <authorList>
            <person name="Schwarz E.M."/>
            <person name="Heppert J.K."/>
            <person name="Baniya A."/>
            <person name="Schwartz H.T."/>
            <person name="Tan C.-H."/>
            <person name="Antoshechkin I."/>
            <person name="Sternberg P.W."/>
            <person name="Goodrich-Blair H."/>
            <person name="Dillman A.R."/>
        </authorList>
    </citation>
    <scope>NUCLEOTIDE SEQUENCE</scope>
    <source>
        <strain evidence="7">PS9179</strain>
        <tissue evidence="7">Whole animal</tissue>
    </source>
</reference>
<keyword evidence="8" id="KW-1185">Reference proteome</keyword>
<protein>
    <recommendedName>
        <fullName evidence="6">Flavin-containing monooxygenase</fullName>
        <ecNumber evidence="6">1.-.-.-</ecNumber>
    </recommendedName>
</protein>
<comment type="caution">
    <text evidence="7">The sequence shown here is derived from an EMBL/GenBank/DDBJ whole genome shotgun (WGS) entry which is preliminary data.</text>
</comment>
<dbReference type="InterPro" id="IPR036188">
    <property type="entry name" value="FAD/NAD-bd_sf"/>
</dbReference>
<keyword evidence="2 6" id="KW-0285">Flavoprotein</keyword>
<keyword evidence="3 6" id="KW-0274">FAD</keyword>
<evidence type="ECO:0000313" key="7">
    <source>
        <dbReference type="EMBL" id="KAK0424772.1"/>
    </source>
</evidence>
<dbReference type="GO" id="GO:0050660">
    <property type="term" value="F:flavin adenine dinucleotide binding"/>
    <property type="evidence" value="ECO:0007669"/>
    <property type="project" value="InterPro"/>
</dbReference>
<dbReference type="InterPro" id="IPR020946">
    <property type="entry name" value="Flavin_mOase-like"/>
</dbReference>
<evidence type="ECO:0000256" key="6">
    <source>
        <dbReference type="RuleBase" id="RU361177"/>
    </source>
</evidence>
<dbReference type="InterPro" id="IPR036291">
    <property type="entry name" value="NAD(P)-bd_dom_sf"/>
</dbReference>
<comment type="cofactor">
    <cofactor evidence="6">
        <name>FAD</name>
        <dbReference type="ChEBI" id="CHEBI:57692"/>
    </cofactor>
</comment>
<evidence type="ECO:0000256" key="5">
    <source>
        <dbReference type="ARBA" id="ARBA00023002"/>
    </source>
</evidence>
<evidence type="ECO:0000256" key="4">
    <source>
        <dbReference type="ARBA" id="ARBA00022857"/>
    </source>
</evidence>
<dbReference type="EMBL" id="JAUCMV010000001">
    <property type="protein sequence ID" value="KAK0424772.1"/>
    <property type="molecule type" value="Genomic_DNA"/>
</dbReference>
<dbReference type="Proteomes" id="UP001175271">
    <property type="component" value="Unassembled WGS sequence"/>
</dbReference>
<dbReference type="InterPro" id="IPR000960">
    <property type="entry name" value="Flavin_mOase"/>
</dbReference>
<keyword evidence="4" id="KW-0521">NADP</keyword>
<gene>
    <name evidence="7" type="ORF">QR680_008845</name>
</gene>
<evidence type="ECO:0000256" key="2">
    <source>
        <dbReference type="ARBA" id="ARBA00022630"/>
    </source>
</evidence>
<dbReference type="SUPFAM" id="SSF51905">
    <property type="entry name" value="FAD/NAD(P)-binding domain"/>
    <property type="match status" value="1"/>
</dbReference>
<dbReference type="SUPFAM" id="SSF51735">
    <property type="entry name" value="NAD(P)-binding Rossmann-fold domains"/>
    <property type="match status" value="1"/>
</dbReference>
<dbReference type="PANTHER" id="PTHR23023">
    <property type="entry name" value="DIMETHYLANILINE MONOOXYGENASE"/>
    <property type="match status" value="1"/>
</dbReference>
<dbReference type="Pfam" id="PF00743">
    <property type="entry name" value="FMO-like"/>
    <property type="match status" value="2"/>
</dbReference>
<sequence>MATSVAVIGAGAAGLLAAKRCVEDESFEVTVFEQTENVGGTWVYSPEVDVHSSMYEEMSTNIPKEIMFYPGVPLPEGACDESFVPHQVVRDYLENFSKDVAHLIKLGHKVEKVDRRDSKWSLTTSSKEGLKTEEFDVVFVCNGHYTDPSYPRMTHQFRGRAIRSHNYRNPREFKGETVAIVGAGFSGMDIALQVAEEAQKVHLLHRSPPKFASLPSNIAECQSLAGVTPDGHGLLLRDGAVLADVDSVIFCTGYNYSFPFFDDNIVRIAENGKVVSPLFLHMVHRDHPTSLFFIGIPFYVIPFVLFDYQVKFALSLVKGTAALTEEELHSFEALRMEHVIEKYGSKAMFHMGGSEMFDLMAEYAKRGEFEYSVHPGTAALFRHIDERREENVVGYKKDRYDRWFEESR</sequence>
<dbReference type="EC" id="1.-.-.-" evidence="6"/>
<dbReference type="Gene3D" id="3.50.50.60">
    <property type="entry name" value="FAD/NAD(P)-binding domain"/>
    <property type="match status" value="2"/>
</dbReference>
<keyword evidence="6" id="KW-0503">Monooxygenase</keyword>
<dbReference type="GO" id="GO:0050661">
    <property type="term" value="F:NADP binding"/>
    <property type="evidence" value="ECO:0007669"/>
    <property type="project" value="InterPro"/>
</dbReference>
<dbReference type="PIRSF" id="PIRSF000332">
    <property type="entry name" value="FMO"/>
    <property type="match status" value="1"/>
</dbReference>